<accession>A0A0P0VM58</accession>
<dbReference type="EMBL" id="AP014958">
    <property type="protein sequence ID" value="BAS79914.1"/>
    <property type="molecule type" value="Genomic_DNA"/>
</dbReference>
<dbReference type="OMA" id="HWRRCEE"/>
<dbReference type="PaxDb" id="39947-A0A0P0VM58"/>
<dbReference type="Gramene" id="Os02t0632850-00">
    <property type="protein sequence ID" value="Os02t0632850-00"/>
    <property type="gene ID" value="Os02g0632850"/>
</dbReference>
<name>A0A0P0VM58_ORYSJ</name>
<gene>
    <name evidence="1" type="ordered locus">Os02g0632850</name>
    <name evidence="1" type="ORF">OSNPB_020632850</name>
</gene>
<organism evidence="1 2">
    <name type="scientific">Oryza sativa subsp. japonica</name>
    <name type="common">Rice</name>
    <dbReference type="NCBI Taxonomy" id="39947"/>
    <lineage>
        <taxon>Eukaryota</taxon>
        <taxon>Viridiplantae</taxon>
        <taxon>Streptophyta</taxon>
        <taxon>Embryophyta</taxon>
        <taxon>Tracheophyta</taxon>
        <taxon>Spermatophyta</taxon>
        <taxon>Magnoliopsida</taxon>
        <taxon>Liliopsida</taxon>
        <taxon>Poales</taxon>
        <taxon>Poaceae</taxon>
        <taxon>BOP clade</taxon>
        <taxon>Oryzoideae</taxon>
        <taxon>Oryzeae</taxon>
        <taxon>Oryzinae</taxon>
        <taxon>Oryza</taxon>
        <taxon>Oryza sativa</taxon>
    </lineage>
</organism>
<sequence>MQIGNIAGAHWRRCEEEITCAAILDVWVSFKTGRTLATISHELFPVGDVQAVAVATAACVCSVLLHSYFTS</sequence>
<dbReference type="Proteomes" id="UP000059680">
    <property type="component" value="Chromosome 2"/>
</dbReference>
<reference evidence="2" key="1">
    <citation type="journal article" date="2005" name="Nature">
        <title>The map-based sequence of the rice genome.</title>
        <authorList>
            <consortium name="International rice genome sequencing project (IRGSP)"/>
            <person name="Matsumoto T."/>
            <person name="Wu J."/>
            <person name="Kanamori H."/>
            <person name="Katayose Y."/>
            <person name="Fujisawa M."/>
            <person name="Namiki N."/>
            <person name="Mizuno H."/>
            <person name="Yamamoto K."/>
            <person name="Antonio B.A."/>
            <person name="Baba T."/>
            <person name="Sakata K."/>
            <person name="Nagamura Y."/>
            <person name="Aoki H."/>
            <person name="Arikawa K."/>
            <person name="Arita K."/>
            <person name="Bito T."/>
            <person name="Chiden Y."/>
            <person name="Fujitsuka N."/>
            <person name="Fukunaka R."/>
            <person name="Hamada M."/>
            <person name="Harada C."/>
            <person name="Hayashi A."/>
            <person name="Hijishita S."/>
            <person name="Honda M."/>
            <person name="Hosokawa S."/>
            <person name="Ichikawa Y."/>
            <person name="Idonuma A."/>
            <person name="Iijima M."/>
            <person name="Ikeda M."/>
            <person name="Ikeno M."/>
            <person name="Ito K."/>
            <person name="Ito S."/>
            <person name="Ito T."/>
            <person name="Ito Y."/>
            <person name="Ito Y."/>
            <person name="Iwabuchi A."/>
            <person name="Kamiya K."/>
            <person name="Karasawa W."/>
            <person name="Kurita K."/>
            <person name="Katagiri S."/>
            <person name="Kikuta A."/>
            <person name="Kobayashi H."/>
            <person name="Kobayashi N."/>
            <person name="Machita K."/>
            <person name="Maehara T."/>
            <person name="Masukawa M."/>
            <person name="Mizubayashi T."/>
            <person name="Mukai Y."/>
            <person name="Nagasaki H."/>
            <person name="Nagata Y."/>
            <person name="Naito S."/>
            <person name="Nakashima M."/>
            <person name="Nakama Y."/>
            <person name="Nakamichi Y."/>
            <person name="Nakamura M."/>
            <person name="Meguro A."/>
            <person name="Negishi M."/>
            <person name="Ohta I."/>
            <person name="Ohta T."/>
            <person name="Okamoto M."/>
            <person name="Ono N."/>
            <person name="Saji S."/>
            <person name="Sakaguchi M."/>
            <person name="Sakai K."/>
            <person name="Shibata M."/>
            <person name="Shimokawa T."/>
            <person name="Song J."/>
            <person name="Takazaki Y."/>
            <person name="Terasawa K."/>
            <person name="Tsugane M."/>
            <person name="Tsuji K."/>
            <person name="Ueda S."/>
            <person name="Waki K."/>
            <person name="Yamagata H."/>
            <person name="Yamamoto M."/>
            <person name="Yamamoto S."/>
            <person name="Yamane H."/>
            <person name="Yoshiki S."/>
            <person name="Yoshihara R."/>
            <person name="Yukawa K."/>
            <person name="Zhong H."/>
            <person name="Yano M."/>
            <person name="Yuan Q."/>
            <person name="Ouyang S."/>
            <person name="Liu J."/>
            <person name="Jones K.M."/>
            <person name="Gansberger K."/>
            <person name="Moffat K."/>
            <person name="Hill J."/>
            <person name="Bera J."/>
            <person name="Fadrosh D."/>
            <person name="Jin S."/>
            <person name="Johri S."/>
            <person name="Kim M."/>
            <person name="Overton L."/>
            <person name="Reardon M."/>
            <person name="Tsitrin T."/>
            <person name="Vuong H."/>
            <person name="Weaver B."/>
            <person name="Ciecko A."/>
            <person name="Tallon L."/>
            <person name="Jackson J."/>
            <person name="Pai G."/>
            <person name="Aken S.V."/>
            <person name="Utterback T."/>
            <person name="Reidmuller S."/>
            <person name="Feldblyum T."/>
            <person name="Hsiao J."/>
            <person name="Zismann V."/>
            <person name="Iobst S."/>
            <person name="de Vazeille A.R."/>
            <person name="Buell C.R."/>
            <person name="Ying K."/>
            <person name="Li Y."/>
            <person name="Lu T."/>
            <person name="Huang Y."/>
            <person name="Zhao Q."/>
            <person name="Feng Q."/>
            <person name="Zhang L."/>
            <person name="Zhu J."/>
            <person name="Weng Q."/>
            <person name="Mu J."/>
            <person name="Lu Y."/>
            <person name="Fan D."/>
            <person name="Liu Y."/>
            <person name="Guan J."/>
            <person name="Zhang Y."/>
            <person name="Yu S."/>
            <person name="Liu X."/>
            <person name="Zhang Y."/>
            <person name="Hong G."/>
            <person name="Han B."/>
            <person name="Choisne N."/>
            <person name="Demange N."/>
            <person name="Orjeda G."/>
            <person name="Samain S."/>
            <person name="Cattolico L."/>
            <person name="Pelletier E."/>
            <person name="Couloux A."/>
            <person name="Segurens B."/>
            <person name="Wincker P."/>
            <person name="D'Hont A."/>
            <person name="Scarpelli C."/>
            <person name="Weissenbach J."/>
            <person name="Salanoubat M."/>
            <person name="Quetier F."/>
            <person name="Yu Y."/>
            <person name="Kim H.R."/>
            <person name="Rambo T."/>
            <person name="Currie J."/>
            <person name="Collura K."/>
            <person name="Luo M."/>
            <person name="Yang T."/>
            <person name="Ammiraju J.S.S."/>
            <person name="Engler F."/>
            <person name="Soderlund C."/>
            <person name="Wing R.A."/>
            <person name="Palmer L.E."/>
            <person name="de la Bastide M."/>
            <person name="Spiegel L."/>
            <person name="Nascimento L."/>
            <person name="Zutavern T."/>
            <person name="O'Shaughnessy A."/>
            <person name="Dike S."/>
            <person name="Dedhia N."/>
            <person name="Preston R."/>
            <person name="Balija V."/>
            <person name="McCombie W.R."/>
            <person name="Chow T."/>
            <person name="Chen H."/>
            <person name="Chung M."/>
            <person name="Chen C."/>
            <person name="Shaw J."/>
            <person name="Wu H."/>
            <person name="Hsiao K."/>
            <person name="Chao Y."/>
            <person name="Chu M."/>
            <person name="Cheng C."/>
            <person name="Hour A."/>
            <person name="Lee P."/>
            <person name="Lin S."/>
            <person name="Lin Y."/>
            <person name="Liou J."/>
            <person name="Liu S."/>
            <person name="Hsing Y."/>
            <person name="Raghuvanshi S."/>
            <person name="Mohanty A."/>
            <person name="Bharti A.K."/>
            <person name="Gaur A."/>
            <person name="Gupta V."/>
            <person name="Kumar D."/>
            <person name="Ravi V."/>
            <person name="Vij S."/>
            <person name="Kapur A."/>
            <person name="Khurana P."/>
            <person name="Khurana P."/>
            <person name="Khurana J.P."/>
            <person name="Tyagi A.K."/>
            <person name="Gaikwad K."/>
            <person name="Singh A."/>
            <person name="Dalal V."/>
            <person name="Srivastava S."/>
            <person name="Dixit A."/>
            <person name="Pal A.K."/>
            <person name="Ghazi I.A."/>
            <person name="Yadav M."/>
            <person name="Pandit A."/>
            <person name="Bhargava A."/>
            <person name="Sureshbabu K."/>
            <person name="Batra K."/>
            <person name="Sharma T.R."/>
            <person name="Mohapatra T."/>
            <person name="Singh N.K."/>
            <person name="Messing J."/>
            <person name="Nelson A.B."/>
            <person name="Fuks G."/>
            <person name="Kavchok S."/>
            <person name="Keizer G."/>
            <person name="Linton E."/>
            <person name="Llaca V."/>
            <person name="Song R."/>
            <person name="Tanyolac B."/>
            <person name="Young S."/>
            <person name="Ho-Il K."/>
            <person name="Hahn J.H."/>
            <person name="Sangsakoo G."/>
            <person name="Vanavichit A."/>
            <person name="de Mattos Luiz.A.T."/>
            <person name="Zimmer P.D."/>
            <person name="Malone G."/>
            <person name="Dellagostin O."/>
            <person name="de Oliveira A.C."/>
            <person name="Bevan M."/>
            <person name="Bancroft I."/>
            <person name="Minx P."/>
            <person name="Cordum H."/>
            <person name="Wilson R."/>
            <person name="Cheng Z."/>
            <person name="Jin W."/>
            <person name="Jiang J."/>
            <person name="Leong S.A."/>
            <person name="Iwama H."/>
            <person name="Gojobori T."/>
            <person name="Itoh T."/>
            <person name="Niimura Y."/>
            <person name="Fujii Y."/>
            <person name="Habara T."/>
            <person name="Sakai H."/>
            <person name="Sato Y."/>
            <person name="Wilson G."/>
            <person name="Kumar K."/>
            <person name="McCouch S."/>
            <person name="Juretic N."/>
            <person name="Hoen D."/>
            <person name="Wright S."/>
            <person name="Bruskiewich R."/>
            <person name="Bureau T."/>
            <person name="Miyao A."/>
            <person name="Hirochika H."/>
            <person name="Nishikawa T."/>
            <person name="Kadowaki K."/>
            <person name="Sugiura M."/>
            <person name="Burr B."/>
            <person name="Sasaki T."/>
        </authorList>
    </citation>
    <scope>NUCLEOTIDE SEQUENCE [LARGE SCALE GENOMIC DNA]</scope>
    <source>
        <strain evidence="2">cv. Nipponbare</strain>
    </source>
</reference>
<proteinExistence type="predicted"/>
<dbReference type="AlphaFoldDB" id="A0A0P0VM58"/>
<evidence type="ECO:0000313" key="1">
    <source>
        <dbReference type="EMBL" id="BAS79914.1"/>
    </source>
</evidence>
<reference evidence="1 2" key="3">
    <citation type="journal article" date="2013" name="Rice">
        <title>Improvement of the Oryza sativa Nipponbare reference genome using next generation sequence and optical map data.</title>
        <authorList>
            <person name="Kawahara Y."/>
            <person name="de la Bastide M."/>
            <person name="Hamilton J.P."/>
            <person name="Kanamori H."/>
            <person name="McCombie W.R."/>
            <person name="Ouyang S."/>
            <person name="Schwartz D.C."/>
            <person name="Tanaka T."/>
            <person name="Wu J."/>
            <person name="Zhou S."/>
            <person name="Childs K.L."/>
            <person name="Davidson R.M."/>
            <person name="Lin H."/>
            <person name="Quesada-Ocampo L."/>
            <person name="Vaillancourt B."/>
            <person name="Sakai H."/>
            <person name="Lee S.S."/>
            <person name="Kim J."/>
            <person name="Numa H."/>
            <person name="Itoh T."/>
            <person name="Buell C.R."/>
            <person name="Matsumoto T."/>
        </authorList>
    </citation>
    <scope>NUCLEOTIDE SEQUENCE [LARGE SCALE GENOMIC DNA]</scope>
    <source>
        <strain evidence="2">cv. Nipponbare</strain>
    </source>
</reference>
<keyword evidence="2" id="KW-1185">Reference proteome</keyword>
<protein>
    <submittedName>
        <fullName evidence="1">Os02g0632850 protein</fullName>
    </submittedName>
</protein>
<evidence type="ECO:0000313" key="2">
    <source>
        <dbReference type="Proteomes" id="UP000059680"/>
    </source>
</evidence>
<dbReference type="InParanoid" id="A0A0P0VM58"/>
<reference evidence="1 2" key="2">
    <citation type="journal article" date="2013" name="Plant Cell Physiol.">
        <title>Rice Annotation Project Database (RAP-DB): an integrative and interactive database for rice genomics.</title>
        <authorList>
            <person name="Sakai H."/>
            <person name="Lee S.S."/>
            <person name="Tanaka T."/>
            <person name="Numa H."/>
            <person name="Kim J."/>
            <person name="Kawahara Y."/>
            <person name="Wakimoto H."/>
            <person name="Yang C.C."/>
            <person name="Iwamoto M."/>
            <person name="Abe T."/>
            <person name="Yamada Y."/>
            <person name="Muto A."/>
            <person name="Inokuchi H."/>
            <person name="Ikemura T."/>
            <person name="Matsumoto T."/>
            <person name="Sasaki T."/>
            <person name="Itoh T."/>
        </authorList>
    </citation>
    <scope>NUCLEOTIDE SEQUENCE [LARGE SCALE GENOMIC DNA]</scope>
    <source>
        <strain evidence="2">cv. Nipponbare</strain>
    </source>
</reference>